<dbReference type="PANTHER" id="PTHR42932:SF3">
    <property type="entry name" value="DNA PROTECTION DURING STARVATION PROTEIN"/>
    <property type="match status" value="1"/>
</dbReference>
<keyword evidence="5" id="KW-1185">Reference proteome</keyword>
<feature type="domain" description="Ferritin/DPS" evidence="3">
    <location>
        <begin position="26"/>
        <end position="162"/>
    </location>
</feature>
<protein>
    <submittedName>
        <fullName evidence="4">DNA protection during starvation protein</fullName>
        <ecNumber evidence="4">1.16.-.-</ecNumber>
    </submittedName>
</protein>
<name>A0A238JRI8_9RHOB</name>
<dbReference type="InterPro" id="IPR012347">
    <property type="entry name" value="Ferritin-like"/>
</dbReference>
<accession>A0A238JRI8</accession>
<proteinExistence type="inferred from homology"/>
<gene>
    <name evidence="4" type="primary">dps</name>
    <name evidence="4" type="ORF">RUA8715_00036</name>
</gene>
<dbReference type="PIRSF" id="PIRSF005900">
    <property type="entry name" value="Dps"/>
    <property type="match status" value="1"/>
</dbReference>
<organism evidence="4 5">
    <name type="scientific">Ruegeria arenilitoris</name>
    <dbReference type="NCBI Taxonomy" id="1173585"/>
    <lineage>
        <taxon>Bacteria</taxon>
        <taxon>Pseudomonadati</taxon>
        <taxon>Pseudomonadota</taxon>
        <taxon>Alphaproteobacteria</taxon>
        <taxon>Rhodobacterales</taxon>
        <taxon>Roseobacteraceae</taxon>
        <taxon>Ruegeria</taxon>
    </lineage>
</organism>
<dbReference type="PRINTS" id="PR01346">
    <property type="entry name" value="HELNAPAPROT"/>
</dbReference>
<keyword evidence="4" id="KW-0560">Oxidoreductase</keyword>
<dbReference type="OrthoDB" id="9797687at2"/>
<sequence>MTDALNVVPNENPVSTGVRDTAPLAKGLADVLADTYRLTFKTHAYHWNVEGPLFYSIHKLTEEQYENMFAAADEIAERIRALGHLAPSRMSDILDFSAINDREGDLSAAEMIEDLAADHERVAHRLHALTELAGSRKDVVTEDLATERSAFHEQAAWMLRAISKSS</sequence>
<dbReference type="EMBL" id="FXYG01000001">
    <property type="protein sequence ID" value="SMX32814.1"/>
    <property type="molecule type" value="Genomic_DNA"/>
</dbReference>
<evidence type="ECO:0000259" key="3">
    <source>
        <dbReference type="Pfam" id="PF00210"/>
    </source>
</evidence>
<dbReference type="GO" id="GO:0016491">
    <property type="term" value="F:oxidoreductase activity"/>
    <property type="evidence" value="ECO:0007669"/>
    <property type="project" value="UniProtKB-KW"/>
</dbReference>
<dbReference type="InterPro" id="IPR002177">
    <property type="entry name" value="DPS_DNA-bd"/>
</dbReference>
<reference evidence="5" key="1">
    <citation type="submission" date="2017-05" db="EMBL/GenBank/DDBJ databases">
        <authorList>
            <person name="Rodrigo-Torres L."/>
            <person name="Arahal R. D."/>
            <person name="Lucena T."/>
        </authorList>
    </citation>
    <scope>NUCLEOTIDE SEQUENCE [LARGE SCALE GENOMIC DNA]</scope>
    <source>
        <strain evidence="5">CECT 8715</strain>
    </source>
</reference>
<dbReference type="PANTHER" id="PTHR42932">
    <property type="entry name" value="GENERAL STRESS PROTEIN 20U"/>
    <property type="match status" value="1"/>
</dbReference>
<evidence type="ECO:0000256" key="1">
    <source>
        <dbReference type="ARBA" id="ARBA00009497"/>
    </source>
</evidence>
<dbReference type="AlphaFoldDB" id="A0A238JRI8"/>
<dbReference type="InterPro" id="IPR008331">
    <property type="entry name" value="Ferritin_DPS_dom"/>
</dbReference>
<dbReference type="Proteomes" id="UP000202485">
    <property type="component" value="Unassembled WGS sequence"/>
</dbReference>
<dbReference type="RefSeq" id="WP_093961675.1">
    <property type="nucleotide sequence ID" value="NZ_FXYG01000001.1"/>
</dbReference>
<dbReference type="InterPro" id="IPR009078">
    <property type="entry name" value="Ferritin-like_SF"/>
</dbReference>
<evidence type="ECO:0000256" key="2">
    <source>
        <dbReference type="RuleBase" id="RU003875"/>
    </source>
</evidence>
<dbReference type="Gene3D" id="1.20.1260.10">
    <property type="match status" value="1"/>
</dbReference>
<evidence type="ECO:0000313" key="5">
    <source>
        <dbReference type="Proteomes" id="UP000202485"/>
    </source>
</evidence>
<dbReference type="EC" id="1.16.-.-" evidence="4"/>
<evidence type="ECO:0000313" key="4">
    <source>
        <dbReference type="EMBL" id="SMX32814.1"/>
    </source>
</evidence>
<dbReference type="CDD" id="cd01043">
    <property type="entry name" value="DPS"/>
    <property type="match status" value="1"/>
</dbReference>
<comment type="similarity">
    <text evidence="1 2">Belongs to the Dps family.</text>
</comment>
<dbReference type="SUPFAM" id="SSF47240">
    <property type="entry name" value="Ferritin-like"/>
    <property type="match status" value="1"/>
</dbReference>
<dbReference type="GO" id="GO:0008199">
    <property type="term" value="F:ferric iron binding"/>
    <property type="evidence" value="ECO:0007669"/>
    <property type="project" value="InterPro"/>
</dbReference>
<dbReference type="Pfam" id="PF00210">
    <property type="entry name" value="Ferritin"/>
    <property type="match status" value="1"/>
</dbReference>